<dbReference type="CTD" id="9943092"/>
<protein>
    <submittedName>
        <fullName evidence="1">Uncharacterized protein</fullName>
    </submittedName>
</protein>
<name>A0A1S0U000_LOALO</name>
<reference evidence="1" key="1">
    <citation type="submission" date="2012-04" db="EMBL/GenBank/DDBJ databases">
        <title>The Genome Sequence of Loa loa.</title>
        <authorList>
            <consortium name="The Broad Institute Genome Sequencing Platform"/>
            <consortium name="Broad Institute Genome Sequencing Center for Infectious Disease"/>
            <person name="Nutman T.B."/>
            <person name="Fink D.L."/>
            <person name="Russ C."/>
            <person name="Young S."/>
            <person name="Zeng Q."/>
            <person name="Gargeya S."/>
            <person name="Alvarado L."/>
            <person name="Berlin A."/>
            <person name="Chapman S.B."/>
            <person name="Chen Z."/>
            <person name="Freedman E."/>
            <person name="Gellesch M."/>
            <person name="Goldberg J."/>
            <person name="Griggs A."/>
            <person name="Gujja S."/>
            <person name="Heilman E.R."/>
            <person name="Heiman D."/>
            <person name="Howarth C."/>
            <person name="Mehta T."/>
            <person name="Neiman D."/>
            <person name="Pearson M."/>
            <person name="Roberts A."/>
            <person name="Saif S."/>
            <person name="Shea T."/>
            <person name="Shenoy N."/>
            <person name="Sisk P."/>
            <person name="Stolte C."/>
            <person name="Sykes S."/>
            <person name="White J."/>
            <person name="Yandava C."/>
            <person name="Haas B."/>
            <person name="Henn M.R."/>
            <person name="Nusbaum C."/>
            <person name="Birren B."/>
        </authorList>
    </citation>
    <scope>NUCLEOTIDE SEQUENCE [LARGE SCALE GENOMIC DNA]</scope>
</reference>
<organism evidence="1">
    <name type="scientific">Loa loa</name>
    <name type="common">Eye worm</name>
    <name type="synonym">Filaria loa</name>
    <dbReference type="NCBI Taxonomy" id="7209"/>
    <lineage>
        <taxon>Eukaryota</taxon>
        <taxon>Metazoa</taxon>
        <taxon>Ecdysozoa</taxon>
        <taxon>Nematoda</taxon>
        <taxon>Chromadorea</taxon>
        <taxon>Rhabditida</taxon>
        <taxon>Spirurina</taxon>
        <taxon>Spiruromorpha</taxon>
        <taxon>Filarioidea</taxon>
        <taxon>Onchocercidae</taxon>
        <taxon>Loa</taxon>
    </lineage>
</organism>
<dbReference type="GeneID" id="9943092"/>
<accession>A0A1S0U000</accession>
<evidence type="ECO:0000313" key="1">
    <source>
        <dbReference type="EMBL" id="EFO22803.1"/>
    </source>
</evidence>
<proteinExistence type="predicted"/>
<sequence>MVTMELNSLNAVKQKTNSTDLYVTHLEDRYHAESKSLNESIIGRIGVAYQSDGQTCRDDNMQRKKENMKKIAKCELFIALNFIFRKVIGHLWNDQLRNQ</sequence>
<gene>
    <name evidence="1" type="ORF">LOAG_05686</name>
</gene>
<dbReference type="InParanoid" id="A0A1S0U000"/>
<dbReference type="AlphaFoldDB" id="A0A1S0U000"/>
<dbReference type="KEGG" id="loa:LOAG_05686"/>
<dbReference type="RefSeq" id="XP_003141268.1">
    <property type="nucleotide sequence ID" value="XM_003141220.1"/>
</dbReference>
<dbReference type="EMBL" id="JH712109">
    <property type="protein sequence ID" value="EFO22803.1"/>
    <property type="molecule type" value="Genomic_DNA"/>
</dbReference>